<feature type="transmembrane region" description="Helical" evidence="2">
    <location>
        <begin position="21"/>
        <end position="39"/>
    </location>
</feature>
<feature type="transmembrane region" description="Helical" evidence="2">
    <location>
        <begin position="178"/>
        <end position="199"/>
    </location>
</feature>
<evidence type="ECO:0000313" key="4">
    <source>
        <dbReference type="Proteomes" id="UP001302349"/>
    </source>
</evidence>
<dbReference type="RefSeq" id="WP_317490944.1">
    <property type="nucleotide sequence ID" value="NZ_CP136051.1"/>
</dbReference>
<proteinExistence type="predicted"/>
<accession>A0ABZ0ITD5</accession>
<feature type="transmembrane region" description="Helical" evidence="2">
    <location>
        <begin position="211"/>
        <end position="229"/>
    </location>
</feature>
<evidence type="ECO:0000256" key="1">
    <source>
        <dbReference type="SAM" id="MobiDB-lite"/>
    </source>
</evidence>
<evidence type="ECO:0008006" key="5">
    <source>
        <dbReference type="Google" id="ProtNLM"/>
    </source>
</evidence>
<gene>
    <name evidence="3" type="ORF">RT717_06560</name>
</gene>
<dbReference type="EMBL" id="CP136051">
    <property type="protein sequence ID" value="WOK08298.1"/>
    <property type="molecule type" value="Genomic_DNA"/>
</dbReference>
<reference evidence="3 4" key="1">
    <citation type="journal article" date="2023" name="Microbiol. Resour. Announc.">
        <title>Complete Genome Sequence of Imperialibacter roseus strain P4T.</title>
        <authorList>
            <person name="Tizabi D.R."/>
            <person name="Bachvaroff T."/>
            <person name="Hill R.T."/>
        </authorList>
    </citation>
    <scope>NUCLEOTIDE SEQUENCE [LARGE SCALE GENOMIC DNA]</scope>
    <source>
        <strain evidence="3 4">P4T</strain>
    </source>
</reference>
<keyword evidence="4" id="KW-1185">Reference proteome</keyword>
<feature type="transmembrane region" description="Helical" evidence="2">
    <location>
        <begin position="241"/>
        <end position="259"/>
    </location>
</feature>
<feature type="transmembrane region" description="Helical" evidence="2">
    <location>
        <begin position="59"/>
        <end position="81"/>
    </location>
</feature>
<keyword evidence="2" id="KW-0812">Transmembrane</keyword>
<keyword evidence="2" id="KW-1133">Transmembrane helix</keyword>
<evidence type="ECO:0000256" key="2">
    <source>
        <dbReference type="SAM" id="Phobius"/>
    </source>
</evidence>
<protein>
    <recommendedName>
        <fullName evidence="5">Transmembrane protein</fullName>
    </recommendedName>
</protein>
<feature type="transmembrane region" description="Helical" evidence="2">
    <location>
        <begin position="139"/>
        <end position="166"/>
    </location>
</feature>
<sequence>MEKEETPKWLEDLQQRSWEPEVLLSGIVLFGMFKVPPLLDKVLVFFKSQFYSTTTDVDNLVGIFKLGIYWLILGLILHLICRGVWVGMVGLSYTFPNGVRVEELKFKNRFKTRIEKIPPFQRVIINLEKLCSSLFSLSFMLFMSIVGAYLYFFTLLVLPFFIGVMVQGSVNFTNSFVFEIYVVVVMVIAILGLVDFLTLGFFRRFTLISKVYWPIHVAISALTLGKYYRPIYFAFVSNSNKWVLFLILTLFTVLSLFGLDETTSDVYDGSSFSRLNFWHARDQRLRVYSGYYEDQNEELFSYQAQIPSDIIDGNVLRLFIPAGIAREDSIRANINYDSLVAASKGLTRDARDMPAIQNFYHIYIDDSLLINYPLFYHYRLRTSQPGYLAYIDISSLPMGMHRLEVGGPPSMYRNRWASIPFFRELDASERKSTSPAQEEDDGYFQVKPGLPR</sequence>
<name>A0ABZ0ITD5_9BACT</name>
<organism evidence="3 4">
    <name type="scientific">Imperialibacter roseus</name>
    <dbReference type="NCBI Taxonomy" id="1324217"/>
    <lineage>
        <taxon>Bacteria</taxon>
        <taxon>Pseudomonadati</taxon>
        <taxon>Bacteroidota</taxon>
        <taxon>Cytophagia</taxon>
        <taxon>Cytophagales</taxon>
        <taxon>Flammeovirgaceae</taxon>
        <taxon>Imperialibacter</taxon>
    </lineage>
</organism>
<dbReference type="Proteomes" id="UP001302349">
    <property type="component" value="Chromosome"/>
</dbReference>
<keyword evidence="2" id="KW-0472">Membrane</keyword>
<feature type="region of interest" description="Disordered" evidence="1">
    <location>
        <begin position="428"/>
        <end position="452"/>
    </location>
</feature>
<evidence type="ECO:0000313" key="3">
    <source>
        <dbReference type="EMBL" id="WOK08298.1"/>
    </source>
</evidence>